<keyword evidence="5" id="KW-1185">Reference proteome</keyword>
<comment type="caution">
    <text evidence="4">The sequence shown here is derived from an EMBL/GenBank/DDBJ whole genome shotgun (WGS) entry which is preliminary data.</text>
</comment>
<evidence type="ECO:0000256" key="2">
    <source>
        <dbReference type="SAM" id="MobiDB-lite"/>
    </source>
</evidence>
<accession>A0ABN9MKJ4</accession>
<feature type="compositionally biased region" description="Polar residues" evidence="2">
    <location>
        <begin position="30"/>
        <end position="39"/>
    </location>
</feature>
<comment type="cofactor">
    <cofactor evidence="1">
        <name>Zn(2+)</name>
        <dbReference type="ChEBI" id="CHEBI:29105"/>
    </cofactor>
</comment>
<dbReference type="InterPro" id="IPR016193">
    <property type="entry name" value="Cytidine_deaminase-like"/>
</dbReference>
<dbReference type="Gene3D" id="3.40.140.10">
    <property type="entry name" value="Cytidine Deaminase, domain 2"/>
    <property type="match status" value="1"/>
</dbReference>
<feature type="compositionally biased region" description="Basic and acidic residues" evidence="2">
    <location>
        <begin position="40"/>
        <end position="56"/>
    </location>
</feature>
<gene>
    <name evidence="4" type="ORF">RIMI_LOCUS21065213</name>
</gene>
<evidence type="ECO:0000259" key="3">
    <source>
        <dbReference type="Pfam" id="PF00383"/>
    </source>
</evidence>
<protein>
    <recommendedName>
        <fullName evidence="3">CMP/dCMP-type deaminase domain-containing protein</fullName>
    </recommendedName>
</protein>
<feature type="region of interest" description="Disordered" evidence="2">
    <location>
        <begin position="1"/>
        <end position="57"/>
    </location>
</feature>
<evidence type="ECO:0000256" key="1">
    <source>
        <dbReference type="ARBA" id="ARBA00001947"/>
    </source>
</evidence>
<dbReference type="Pfam" id="PF00383">
    <property type="entry name" value="dCMP_cyt_deam_1"/>
    <property type="match status" value="1"/>
</dbReference>
<evidence type="ECO:0000313" key="5">
    <source>
        <dbReference type="Proteomes" id="UP001176940"/>
    </source>
</evidence>
<reference evidence="4" key="1">
    <citation type="submission" date="2023-07" db="EMBL/GenBank/DDBJ databases">
        <authorList>
            <person name="Stuckert A."/>
        </authorList>
    </citation>
    <scope>NUCLEOTIDE SEQUENCE</scope>
</reference>
<organism evidence="4 5">
    <name type="scientific">Ranitomeya imitator</name>
    <name type="common">mimic poison frog</name>
    <dbReference type="NCBI Taxonomy" id="111125"/>
    <lineage>
        <taxon>Eukaryota</taxon>
        <taxon>Metazoa</taxon>
        <taxon>Chordata</taxon>
        <taxon>Craniata</taxon>
        <taxon>Vertebrata</taxon>
        <taxon>Euteleostomi</taxon>
        <taxon>Amphibia</taxon>
        <taxon>Batrachia</taxon>
        <taxon>Anura</taxon>
        <taxon>Neobatrachia</taxon>
        <taxon>Hyloidea</taxon>
        <taxon>Dendrobatidae</taxon>
        <taxon>Dendrobatinae</taxon>
        <taxon>Ranitomeya</taxon>
    </lineage>
</organism>
<name>A0ABN9MKJ4_9NEOB</name>
<dbReference type="EMBL" id="CAUEEQ010072784">
    <property type="protein sequence ID" value="CAJ0966224.1"/>
    <property type="molecule type" value="Genomic_DNA"/>
</dbReference>
<feature type="domain" description="CMP/dCMP-type deaminase" evidence="3">
    <location>
        <begin position="255"/>
        <end position="318"/>
    </location>
</feature>
<dbReference type="InterPro" id="IPR002125">
    <property type="entry name" value="CMP_dCMP_dom"/>
</dbReference>
<proteinExistence type="predicted"/>
<evidence type="ECO:0000313" key="4">
    <source>
        <dbReference type="EMBL" id="CAJ0966224.1"/>
    </source>
</evidence>
<sequence length="360" mass="39611">METVDRRSQLPTARRTPLEASDPGRHTSGRVGQNGQPDANQEHKVAEAAAGARDDGLEPSEAVTMVPSANDQFSPWSLKPVLPLEEEEKKLKEYESGGHLIPPLSSFFAALINDRKQISRLCLDLCLQYPLSDTLRHLKRVRVFQSRLQILLRPVTPEDQVNLLKNNCEFTKQKDVGSKISLKVTDILQGMDLNGLGEPFIISVPSRAARNQKEQHVWGSIWPSTYHAKRKNTNMEVGSNGEALSQEEKLRVLKNMQWALEAAQQNQAKGKKGVGAVVVDRESGKVLAIGTDQTGANGSPLLHACMVAIDMVAHQQGGGAFAGLFSMEENYKAKSLEEAKKGVETLGNEREKRKTFDGKG</sequence>
<dbReference type="SUPFAM" id="SSF53927">
    <property type="entry name" value="Cytidine deaminase-like"/>
    <property type="match status" value="1"/>
</dbReference>
<dbReference type="Proteomes" id="UP001176940">
    <property type="component" value="Unassembled WGS sequence"/>
</dbReference>